<keyword evidence="5" id="KW-0812">Transmembrane</keyword>
<keyword evidence="4" id="KW-0862">Zinc</keyword>
<comment type="subcellular location">
    <subcellularLocation>
        <location evidence="1">Cell membrane</location>
        <topology evidence="1">Multi-pass membrane protein</topology>
    </subcellularLocation>
</comment>
<comment type="similarity">
    <text evidence="2">Belongs to the ZIP transporter (TC 2.A.5) family.</text>
</comment>
<dbReference type="Proteomes" id="UP000812440">
    <property type="component" value="Chromosome 8_10"/>
</dbReference>
<feature type="transmembrane region" description="Helical" evidence="5">
    <location>
        <begin position="12"/>
        <end position="32"/>
    </location>
</feature>
<dbReference type="OrthoDB" id="262547at2759"/>
<evidence type="ECO:0000313" key="6">
    <source>
        <dbReference type="EMBL" id="KAG8446460.1"/>
    </source>
</evidence>
<sequence>MIEGYSPVVQSLLGTLLTWGLTAAGAALVFVFSTGQRRILDGSLGFAAGVMLAASYWSLLAPAIEMAEDSKKYGSFSFLPAALGFSIGAGFVYLADQLLPALGISEDPYSFATLNVDSKPIKEKDEGAMYEDRDLSIRIDKIENGEVYQRKRGNPPTLAEESPMNNLLEQPQKGVSSWRGLCFLFWPSPSTIFQRDLRLVWALVPLENRPLPRLKMPEI</sequence>
<evidence type="ECO:0000256" key="5">
    <source>
        <dbReference type="SAM" id="Phobius"/>
    </source>
</evidence>
<name>A0A8T2JSR3_9PIPI</name>
<dbReference type="AlphaFoldDB" id="A0A8T2JSR3"/>
<evidence type="ECO:0000256" key="1">
    <source>
        <dbReference type="ARBA" id="ARBA00004651"/>
    </source>
</evidence>
<comment type="caution">
    <text evidence="6">The sequence shown here is derived from an EMBL/GenBank/DDBJ whole genome shotgun (WGS) entry which is preliminary data.</text>
</comment>
<keyword evidence="7" id="KW-1185">Reference proteome</keyword>
<keyword evidence="3" id="KW-1003">Cell membrane</keyword>
<reference evidence="6" key="1">
    <citation type="thesis" date="2020" institute="ProQuest LLC" country="789 East Eisenhower Parkway, Ann Arbor, MI, USA">
        <title>Comparative Genomics and Chromosome Evolution.</title>
        <authorList>
            <person name="Mudd A.B."/>
        </authorList>
    </citation>
    <scope>NUCLEOTIDE SEQUENCE</scope>
    <source>
        <strain evidence="6">Female2</strain>
        <tissue evidence="6">Blood</tissue>
    </source>
</reference>
<gene>
    <name evidence="6" type="ORF">GDO86_014063</name>
</gene>
<evidence type="ECO:0000256" key="4">
    <source>
        <dbReference type="ARBA" id="ARBA00022833"/>
    </source>
</evidence>
<accession>A0A8T2JSR3</accession>
<dbReference type="PANTHER" id="PTHR11040">
    <property type="entry name" value="ZINC/IRON TRANSPORTER"/>
    <property type="match status" value="1"/>
</dbReference>
<protein>
    <recommendedName>
        <fullName evidence="8">Zinc transporter ZIP11</fullName>
    </recommendedName>
</protein>
<proteinExistence type="inferred from homology"/>
<evidence type="ECO:0000256" key="2">
    <source>
        <dbReference type="ARBA" id="ARBA00006939"/>
    </source>
</evidence>
<dbReference type="PANTHER" id="PTHR11040:SF211">
    <property type="entry name" value="ZINC TRANSPORTER ZIP11"/>
    <property type="match status" value="1"/>
</dbReference>
<keyword evidence="5" id="KW-1133">Transmembrane helix</keyword>
<feature type="transmembrane region" description="Helical" evidence="5">
    <location>
        <begin position="76"/>
        <end position="95"/>
    </location>
</feature>
<dbReference type="GO" id="GO:0005886">
    <property type="term" value="C:plasma membrane"/>
    <property type="evidence" value="ECO:0007669"/>
    <property type="project" value="UniProtKB-SubCell"/>
</dbReference>
<evidence type="ECO:0000256" key="3">
    <source>
        <dbReference type="ARBA" id="ARBA00022475"/>
    </source>
</evidence>
<feature type="transmembrane region" description="Helical" evidence="5">
    <location>
        <begin position="44"/>
        <end position="64"/>
    </location>
</feature>
<organism evidence="6 7">
    <name type="scientific">Hymenochirus boettgeri</name>
    <name type="common">Congo dwarf clawed frog</name>
    <dbReference type="NCBI Taxonomy" id="247094"/>
    <lineage>
        <taxon>Eukaryota</taxon>
        <taxon>Metazoa</taxon>
        <taxon>Chordata</taxon>
        <taxon>Craniata</taxon>
        <taxon>Vertebrata</taxon>
        <taxon>Euteleostomi</taxon>
        <taxon>Amphibia</taxon>
        <taxon>Batrachia</taxon>
        <taxon>Anura</taxon>
        <taxon>Pipoidea</taxon>
        <taxon>Pipidae</taxon>
        <taxon>Pipinae</taxon>
        <taxon>Hymenochirus</taxon>
    </lineage>
</organism>
<dbReference type="GO" id="GO:0005385">
    <property type="term" value="F:zinc ion transmembrane transporter activity"/>
    <property type="evidence" value="ECO:0007669"/>
    <property type="project" value="TreeGrafter"/>
</dbReference>
<evidence type="ECO:0008006" key="8">
    <source>
        <dbReference type="Google" id="ProtNLM"/>
    </source>
</evidence>
<evidence type="ECO:0000313" key="7">
    <source>
        <dbReference type="Proteomes" id="UP000812440"/>
    </source>
</evidence>
<keyword evidence="5" id="KW-0472">Membrane</keyword>
<dbReference type="EMBL" id="JAACNH010000003">
    <property type="protein sequence ID" value="KAG8446460.1"/>
    <property type="molecule type" value="Genomic_DNA"/>
</dbReference>